<feature type="transmembrane region" description="Helical" evidence="7">
    <location>
        <begin position="437"/>
        <end position="456"/>
    </location>
</feature>
<name>A0ABN1MVY5_9BACT</name>
<sequence length="513" mass="57495">MKEYLLKLKLLLPAHLVTTLGMVPVYGLIRYFTLVPLSPKLEYQFMAGVWGFVLPLLLPLVPLLSIFRYRLLGIVYRFDSDRGRYGISYLTYFTAVAVLLATSSYVTDRFGRLVEVSSPLELAEAPFGNFYTIEEFAIPRKWGTYFTDISTTGKGSKLNFHLLFASPFLSSPSDSVPESPEFWYGVRHSMSMSNRATKAKKDAALKAFQEASLKKMANWNFHKVTYFKRIPKSEDFFYYNRAIANRIRVNKQNQFVILEAVDEPFADRAGSSGAWIFYTWLIGTAGFLLFLLGGHPDLPIPSSRIRKFKKGSWVNISLSALQFSRGYVVTPIFLTIMLTMTVIMGFCGVLGGYLDNPDLAHWGALRRPEVTNGGWWRMLTYGLASTGPVLGLVHIGVFAFLGKRVEVIFGSRKTLTLLLVSLLSGAIFSMYAHPVYWVAGSSPMVLAYCVGFLMTLSFRKNPFPTGRFVACLGYVLFAFTLGFLDYMDHFANLGAIIGSLSVLLSSGKTRSRA</sequence>
<feature type="transmembrane region" description="Helical" evidence="7">
    <location>
        <begin position="490"/>
        <end position="507"/>
    </location>
</feature>
<feature type="transmembrane region" description="Helical" evidence="7">
    <location>
        <begin position="12"/>
        <end position="33"/>
    </location>
</feature>
<reference evidence="9 10" key="1">
    <citation type="journal article" date="2019" name="Int. J. Syst. Evol. Microbiol.">
        <title>The Global Catalogue of Microorganisms (GCM) 10K type strain sequencing project: providing services to taxonomists for standard genome sequencing and annotation.</title>
        <authorList>
            <consortium name="The Broad Institute Genomics Platform"/>
            <consortium name="The Broad Institute Genome Sequencing Center for Infectious Disease"/>
            <person name="Wu L."/>
            <person name="Ma J."/>
        </authorList>
    </citation>
    <scope>NUCLEOTIDE SEQUENCE [LARGE SCALE GENOMIC DNA]</scope>
    <source>
        <strain evidence="9 10">JCM 16112</strain>
    </source>
</reference>
<keyword evidence="6 7" id="KW-0472">Membrane</keyword>
<dbReference type="EMBL" id="BAAAFI010000002">
    <property type="protein sequence ID" value="GAA0877549.1"/>
    <property type="molecule type" value="Genomic_DNA"/>
</dbReference>
<feature type="transmembrane region" description="Helical" evidence="7">
    <location>
        <begin position="414"/>
        <end position="431"/>
    </location>
</feature>
<comment type="caution">
    <text evidence="9">The sequence shown here is derived from an EMBL/GenBank/DDBJ whole genome shotgun (WGS) entry which is preliminary data.</text>
</comment>
<feature type="transmembrane region" description="Helical" evidence="7">
    <location>
        <begin position="468"/>
        <end position="484"/>
    </location>
</feature>
<feature type="transmembrane region" description="Helical" evidence="7">
    <location>
        <begin position="45"/>
        <end position="67"/>
    </location>
</feature>
<evidence type="ECO:0000256" key="3">
    <source>
        <dbReference type="ARBA" id="ARBA00022692"/>
    </source>
</evidence>
<dbReference type="InterPro" id="IPR022764">
    <property type="entry name" value="Peptidase_S54_rhomboid_dom"/>
</dbReference>
<keyword evidence="10" id="KW-1185">Reference proteome</keyword>
<evidence type="ECO:0000256" key="5">
    <source>
        <dbReference type="ARBA" id="ARBA00022989"/>
    </source>
</evidence>
<accession>A0ABN1MVY5</accession>
<comment type="subcellular location">
    <subcellularLocation>
        <location evidence="1">Membrane</location>
        <topology evidence="1">Multi-pass membrane protein</topology>
    </subcellularLocation>
</comment>
<keyword evidence="3 7" id="KW-0812">Transmembrane</keyword>
<evidence type="ECO:0000313" key="9">
    <source>
        <dbReference type="EMBL" id="GAA0877549.1"/>
    </source>
</evidence>
<protein>
    <recommendedName>
        <fullName evidence="8">Peptidase S54 rhomboid domain-containing protein</fullName>
    </recommendedName>
</protein>
<evidence type="ECO:0000259" key="8">
    <source>
        <dbReference type="Pfam" id="PF01694"/>
    </source>
</evidence>
<dbReference type="InterPro" id="IPR035952">
    <property type="entry name" value="Rhomboid-like_sf"/>
</dbReference>
<gene>
    <name evidence="9" type="ORF">GCM10009119_05170</name>
</gene>
<dbReference type="InterPro" id="IPR050925">
    <property type="entry name" value="Rhomboid_protease_S54"/>
</dbReference>
<dbReference type="Proteomes" id="UP001500469">
    <property type="component" value="Unassembled WGS sequence"/>
</dbReference>
<dbReference type="Pfam" id="PF01694">
    <property type="entry name" value="Rhomboid"/>
    <property type="match status" value="1"/>
</dbReference>
<comment type="similarity">
    <text evidence="2">Belongs to the peptidase S54 family.</text>
</comment>
<dbReference type="Gene3D" id="1.20.1540.10">
    <property type="entry name" value="Rhomboid-like"/>
    <property type="match status" value="1"/>
</dbReference>
<dbReference type="SUPFAM" id="SSF144091">
    <property type="entry name" value="Rhomboid-like"/>
    <property type="match status" value="1"/>
</dbReference>
<evidence type="ECO:0000256" key="4">
    <source>
        <dbReference type="ARBA" id="ARBA00022801"/>
    </source>
</evidence>
<feature type="transmembrane region" description="Helical" evidence="7">
    <location>
        <begin position="374"/>
        <end position="402"/>
    </location>
</feature>
<feature type="domain" description="Peptidase S54 rhomboid" evidence="8">
    <location>
        <begin position="373"/>
        <end position="501"/>
    </location>
</feature>
<dbReference type="PANTHER" id="PTHR43731">
    <property type="entry name" value="RHOMBOID PROTEASE"/>
    <property type="match status" value="1"/>
</dbReference>
<feature type="transmembrane region" description="Helical" evidence="7">
    <location>
        <begin position="87"/>
        <end position="106"/>
    </location>
</feature>
<keyword evidence="5 7" id="KW-1133">Transmembrane helix</keyword>
<proteinExistence type="inferred from homology"/>
<keyword evidence="4" id="KW-0378">Hydrolase</keyword>
<feature type="transmembrane region" description="Helical" evidence="7">
    <location>
        <begin position="275"/>
        <end position="294"/>
    </location>
</feature>
<evidence type="ECO:0000313" key="10">
    <source>
        <dbReference type="Proteomes" id="UP001500469"/>
    </source>
</evidence>
<evidence type="ECO:0000256" key="6">
    <source>
        <dbReference type="ARBA" id="ARBA00023136"/>
    </source>
</evidence>
<dbReference type="PANTHER" id="PTHR43731:SF14">
    <property type="entry name" value="PRESENILIN-ASSOCIATED RHOMBOID-LIKE PROTEIN, MITOCHONDRIAL"/>
    <property type="match status" value="1"/>
</dbReference>
<organism evidence="9 10">
    <name type="scientific">Algoriphagus jejuensis</name>
    <dbReference type="NCBI Taxonomy" id="419934"/>
    <lineage>
        <taxon>Bacteria</taxon>
        <taxon>Pseudomonadati</taxon>
        <taxon>Bacteroidota</taxon>
        <taxon>Cytophagia</taxon>
        <taxon>Cytophagales</taxon>
        <taxon>Cyclobacteriaceae</taxon>
        <taxon>Algoriphagus</taxon>
    </lineage>
</organism>
<evidence type="ECO:0000256" key="2">
    <source>
        <dbReference type="ARBA" id="ARBA00009045"/>
    </source>
</evidence>
<evidence type="ECO:0000256" key="1">
    <source>
        <dbReference type="ARBA" id="ARBA00004141"/>
    </source>
</evidence>
<dbReference type="RefSeq" id="WP_343848245.1">
    <property type="nucleotide sequence ID" value="NZ_BAAAFI010000002.1"/>
</dbReference>
<evidence type="ECO:0000256" key="7">
    <source>
        <dbReference type="SAM" id="Phobius"/>
    </source>
</evidence>
<feature type="transmembrane region" description="Helical" evidence="7">
    <location>
        <begin position="332"/>
        <end position="354"/>
    </location>
</feature>